<dbReference type="Pfam" id="PF00158">
    <property type="entry name" value="Sigma54_activat"/>
    <property type="match status" value="1"/>
</dbReference>
<dbReference type="InterPro" id="IPR027417">
    <property type="entry name" value="P-loop_NTPase"/>
</dbReference>
<dbReference type="InterPro" id="IPR003593">
    <property type="entry name" value="AAA+_ATPase"/>
</dbReference>
<evidence type="ECO:0000259" key="7">
    <source>
        <dbReference type="PROSITE" id="PS50112"/>
    </source>
</evidence>
<evidence type="ECO:0000256" key="1">
    <source>
        <dbReference type="ARBA" id="ARBA00022741"/>
    </source>
</evidence>
<dbReference type="Pfam" id="PF02954">
    <property type="entry name" value="HTH_8"/>
    <property type="match status" value="1"/>
</dbReference>
<dbReference type="Gene3D" id="1.10.8.60">
    <property type="match status" value="1"/>
</dbReference>
<dbReference type="Gene3D" id="3.40.50.300">
    <property type="entry name" value="P-loop containing nucleotide triphosphate hydrolases"/>
    <property type="match status" value="1"/>
</dbReference>
<dbReference type="PANTHER" id="PTHR32071">
    <property type="entry name" value="TRANSCRIPTIONAL REGULATORY PROTEIN"/>
    <property type="match status" value="1"/>
</dbReference>
<evidence type="ECO:0000256" key="3">
    <source>
        <dbReference type="ARBA" id="ARBA00023015"/>
    </source>
</evidence>
<dbReference type="Pfam" id="PF25601">
    <property type="entry name" value="AAA_lid_14"/>
    <property type="match status" value="1"/>
</dbReference>
<feature type="domain" description="Sigma-54 factor interaction" evidence="6">
    <location>
        <begin position="256"/>
        <end position="485"/>
    </location>
</feature>
<keyword evidence="3" id="KW-0805">Transcription regulation</keyword>
<evidence type="ECO:0000259" key="6">
    <source>
        <dbReference type="PROSITE" id="PS50045"/>
    </source>
</evidence>
<dbReference type="InterPro" id="IPR025662">
    <property type="entry name" value="Sigma_54_int_dom_ATP-bd_1"/>
</dbReference>
<proteinExistence type="predicted"/>
<gene>
    <name evidence="8" type="ORF">ACKA06_04910</name>
</gene>
<dbReference type="InterPro" id="IPR000014">
    <property type="entry name" value="PAS"/>
</dbReference>
<dbReference type="InterPro" id="IPR009057">
    <property type="entry name" value="Homeodomain-like_sf"/>
</dbReference>
<organism evidence="8 9">
    <name type="scientific">Rossellomorea oryzaecorticis</name>
    <dbReference type="NCBI Taxonomy" id="1396505"/>
    <lineage>
        <taxon>Bacteria</taxon>
        <taxon>Bacillati</taxon>
        <taxon>Bacillota</taxon>
        <taxon>Bacilli</taxon>
        <taxon>Bacillales</taxon>
        <taxon>Bacillaceae</taxon>
        <taxon>Rossellomorea</taxon>
    </lineage>
</organism>
<keyword evidence="9" id="KW-1185">Reference proteome</keyword>
<dbReference type="PROSITE" id="PS50112">
    <property type="entry name" value="PAS"/>
    <property type="match status" value="1"/>
</dbReference>
<dbReference type="PANTHER" id="PTHR32071:SF57">
    <property type="entry name" value="C4-DICARBOXYLATE TRANSPORT TRANSCRIPTIONAL REGULATORY PROTEIN DCTD"/>
    <property type="match status" value="1"/>
</dbReference>
<accession>A0ABW8VL55</accession>
<keyword evidence="4" id="KW-0804">Transcription</keyword>
<keyword evidence="1" id="KW-0547">Nucleotide-binding</keyword>
<feature type="coiled-coil region" evidence="5">
    <location>
        <begin position="229"/>
        <end position="256"/>
    </location>
</feature>
<dbReference type="PRINTS" id="PR01590">
    <property type="entry name" value="HTHFIS"/>
</dbReference>
<evidence type="ECO:0000313" key="9">
    <source>
        <dbReference type="Proteomes" id="UP001628668"/>
    </source>
</evidence>
<evidence type="ECO:0000256" key="5">
    <source>
        <dbReference type="SAM" id="Coils"/>
    </source>
</evidence>
<evidence type="ECO:0000313" key="8">
    <source>
        <dbReference type="EMBL" id="MFL8936124.1"/>
    </source>
</evidence>
<dbReference type="RefSeq" id="WP_411159110.1">
    <property type="nucleotide sequence ID" value="NZ_JBJOSA010000003.1"/>
</dbReference>
<dbReference type="Gene3D" id="3.30.450.20">
    <property type="entry name" value="PAS domain"/>
    <property type="match status" value="1"/>
</dbReference>
<dbReference type="InterPro" id="IPR013767">
    <property type="entry name" value="PAS_fold"/>
</dbReference>
<comment type="caution">
    <text evidence="8">The sequence shown here is derived from an EMBL/GenBank/DDBJ whole genome shotgun (WGS) entry which is preliminary data.</text>
</comment>
<sequence>MEQLYLDPIMHDDFIVVPGAGQYTDEQCSHHLVFMNCNETIYYLNRDEYTALGSGTINQNAWRKTLSHQAGTPFYIRKGPDSYDVIVVKDSNQKIVGYVTLRDLLQEALNEYDKLKAFFHTIVDTIDNSVSVVDRDGRTMVWTKGAETIFSIQKEDILGKDMKHFFPKEMLLNEETMVTGNSFRHHLHKPREDLFVLINTNPVHLNGEIIGAVAAETDVTSHVWMNQELLHASSKIHELQNEISELKEAVDPFQQIRGSSLKIKKAISLAKKMSKTSANVLLLGETGVGKEVFAKAIHDENRADKPLVALNCGALSPSLFESELFGYSKGAFSGADPNGKIGKIELAGDGTLFLDEVGELPLDLQVKLLRVLENRVYYSVGGLKVKSVNCRVIAATNKNLEALVQKGEFREDLYYRLNTLTIEIPPLRERKQDILELFHLFLYKASKKYNCDIQYIAPLINQSLLEYEWHGNVRELKNMIERMVLLSENGYLTADLLPEKMAGKNTMHSPDSKELEREVKQYEKLKILETLESKKGNKTEAAKRLGITRATLYNKMRKLNITGFN</sequence>
<dbReference type="CDD" id="cd00009">
    <property type="entry name" value="AAA"/>
    <property type="match status" value="1"/>
</dbReference>
<dbReference type="NCBIfam" id="TIGR00229">
    <property type="entry name" value="sensory_box"/>
    <property type="match status" value="1"/>
</dbReference>
<dbReference type="Gene3D" id="1.10.10.60">
    <property type="entry name" value="Homeodomain-like"/>
    <property type="match status" value="1"/>
</dbReference>
<keyword evidence="2" id="KW-0067">ATP-binding</keyword>
<dbReference type="SUPFAM" id="SSF55785">
    <property type="entry name" value="PYP-like sensor domain (PAS domain)"/>
    <property type="match status" value="1"/>
</dbReference>
<keyword evidence="5" id="KW-0175">Coiled coil</keyword>
<dbReference type="Proteomes" id="UP001628668">
    <property type="component" value="Unassembled WGS sequence"/>
</dbReference>
<dbReference type="InterPro" id="IPR058031">
    <property type="entry name" value="AAA_lid_NorR"/>
</dbReference>
<evidence type="ECO:0000256" key="2">
    <source>
        <dbReference type="ARBA" id="ARBA00022840"/>
    </source>
</evidence>
<dbReference type="SMART" id="SM00091">
    <property type="entry name" value="PAS"/>
    <property type="match status" value="1"/>
</dbReference>
<protein>
    <submittedName>
        <fullName evidence="8">Sigma-54 interaction domain-containing protein</fullName>
    </submittedName>
</protein>
<name>A0ABW8VL55_9BACI</name>
<dbReference type="PROSITE" id="PS00675">
    <property type="entry name" value="SIGMA54_INTERACT_1"/>
    <property type="match status" value="1"/>
</dbReference>
<dbReference type="InterPro" id="IPR002197">
    <property type="entry name" value="HTH_Fis"/>
</dbReference>
<reference evidence="8 9" key="1">
    <citation type="submission" date="2024-12" db="EMBL/GenBank/DDBJ databases">
        <authorList>
            <person name="Li X."/>
            <person name="Zhang D."/>
        </authorList>
    </citation>
    <scope>NUCLEOTIDE SEQUENCE [LARGE SCALE GENOMIC DNA]</scope>
    <source>
        <strain evidence="8 9">JCM19602</strain>
    </source>
</reference>
<dbReference type="Pfam" id="PF00989">
    <property type="entry name" value="PAS"/>
    <property type="match status" value="1"/>
</dbReference>
<dbReference type="EMBL" id="JBJOSA010000003">
    <property type="protein sequence ID" value="MFL8936124.1"/>
    <property type="molecule type" value="Genomic_DNA"/>
</dbReference>
<feature type="domain" description="PAS" evidence="7">
    <location>
        <begin position="115"/>
        <end position="169"/>
    </location>
</feature>
<evidence type="ECO:0000256" key="4">
    <source>
        <dbReference type="ARBA" id="ARBA00023163"/>
    </source>
</evidence>
<dbReference type="PROSITE" id="PS50045">
    <property type="entry name" value="SIGMA54_INTERACT_4"/>
    <property type="match status" value="1"/>
</dbReference>
<dbReference type="SUPFAM" id="SSF46689">
    <property type="entry name" value="Homeodomain-like"/>
    <property type="match status" value="1"/>
</dbReference>
<dbReference type="InterPro" id="IPR035965">
    <property type="entry name" value="PAS-like_dom_sf"/>
</dbReference>
<dbReference type="SMART" id="SM00382">
    <property type="entry name" value="AAA"/>
    <property type="match status" value="1"/>
</dbReference>
<dbReference type="SUPFAM" id="SSF52540">
    <property type="entry name" value="P-loop containing nucleoside triphosphate hydrolases"/>
    <property type="match status" value="1"/>
</dbReference>
<dbReference type="InterPro" id="IPR002078">
    <property type="entry name" value="Sigma_54_int"/>
</dbReference>